<name>A0A5C6FPD6_9PLAN</name>
<organism evidence="2 3">
    <name type="scientific">Crateriforma conspicua</name>
    <dbReference type="NCBI Taxonomy" id="2527996"/>
    <lineage>
        <taxon>Bacteria</taxon>
        <taxon>Pseudomonadati</taxon>
        <taxon>Planctomycetota</taxon>
        <taxon>Planctomycetia</taxon>
        <taxon>Planctomycetales</taxon>
        <taxon>Planctomycetaceae</taxon>
        <taxon>Crateriforma</taxon>
    </lineage>
</organism>
<dbReference type="InterPro" id="IPR016024">
    <property type="entry name" value="ARM-type_fold"/>
</dbReference>
<gene>
    <name evidence="2" type="ORF">V7x_36420</name>
</gene>
<dbReference type="InterPro" id="IPR025402">
    <property type="entry name" value="DMP19_C"/>
</dbReference>
<dbReference type="Gene3D" id="1.25.10.10">
    <property type="entry name" value="Leucine-rich Repeat Variant"/>
    <property type="match status" value="1"/>
</dbReference>
<proteinExistence type="predicted"/>
<dbReference type="Pfam" id="PF14300">
    <property type="entry name" value="DMP19"/>
    <property type="match status" value="1"/>
</dbReference>
<dbReference type="Proteomes" id="UP000316476">
    <property type="component" value="Unassembled WGS sequence"/>
</dbReference>
<sequence>MTKIVIICVVVLAIAGIALLQFLRAERDSAQSEPGFREFVKDPQLWNEMLDANAGASQLASEAESWGEDQLAEEVERYVFSPKTKRDLWAIGRQLGEMSPKTNDALLNILRDQTNETRLAQLRPGDFLEEAPVMRVCELFDGNMPAEAIELLTPYLSHESDQIRKDCILSVAESGLPEALPAIRRALADEDEYVRSYALMGMKRAIENDKLSDEIRFGVVADLDRLVAQDLNVEDAARLMAQLDPKHAEDFLLSDSVLNTEKRYLHEVLRVVGQFDFEIRREKVKSLVETYAGREMTYPNTYALGESLALLGSFREPDDEQILERYSKHEEDRVSDGAARGLISFHNLKGFEERIWEKEQAGGWESLTKEQQMYVAVFWLDSEVNNGGHSQYFFNSAGDNWQTALDGLKAMGFKERLGIFQGVLDLFGDKKPLTDRGKRQDQLSVVYSKHEEAFDQFDSAYYKASESVEVFSTRFVIQNADKFK</sequence>
<dbReference type="InterPro" id="IPR011989">
    <property type="entry name" value="ARM-like"/>
</dbReference>
<dbReference type="EMBL" id="SJPZ01000002">
    <property type="protein sequence ID" value="TWU61951.1"/>
    <property type="molecule type" value="Genomic_DNA"/>
</dbReference>
<comment type="caution">
    <text evidence="2">The sequence shown here is derived from an EMBL/GenBank/DDBJ whole genome shotgun (WGS) entry which is preliminary data.</text>
</comment>
<feature type="domain" description="DNA mimic protein DMP19 C-terminal" evidence="1">
    <location>
        <begin position="365"/>
        <end position="469"/>
    </location>
</feature>
<evidence type="ECO:0000259" key="1">
    <source>
        <dbReference type="Pfam" id="PF14300"/>
    </source>
</evidence>
<dbReference type="Pfam" id="PF13646">
    <property type="entry name" value="HEAT_2"/>
    <property type="match status" value="1"/>
</dbReference>
<dbReference type="SUPFAM" id="SSF48371">
    <property type="entry name" value="ARM repeat"/>
    <property type="match status" value="1"/>
</dbReference>
<accession>A0A5C6FPD6</accession>
<evidence type="ECO:0000313" key="3">
    <source>
        <dbReference type="Proteomes" id="UP000316476"/>
    </source>
</evidence>
<protein>
    <recommendedName>
        <fullName evidence="1">DNA mimic protein DMP19 C-terminal domain-containing protein</fullName>
    </recommendedName>
</protein>
<evidence type="ECO:0000313" key="2">
    <source>
        <dbReference type="EMBL" id="TWU61951.1"/>
    </source>
</evidence>
<dbReference type="Gene3D" id="1.20.1420.60">
    <property type="match status" value="1"/>
</dbReference>
<reference evidence="2 3" key="1">
    <citation type="submission" date="2019-02" db="EMBL/GenBank/DDBJ databases">
        <title>Deep-cultivation of Planctomycetes and their phenomic and genomic characterization uncovers novel biology.</title>
        <authorList>
            <person name="Wiegand S."/>
            <person name="Jogler M."/>
            <person name="Boedeker C."/>
            <person name="Pinto D."/>
            <person name="Vollmers J."/>
            <person name="Rivas-Marin E."/>
            <person name="Kohn T."/>
            <person name="Peeters S.H."/>
            <person name="Heuer A."/>
            <person name="Rast P."/>
            <person name="Oberbeckmann S."/>
            <person name="Bunk B."/>
            <person name="Jeske O."/>
            <person name="Meyerdierks A."/>
            <person name="Storesund J.E."/>
            <person name="Kallscheuer N."/>
            <person name="Luecker S."/>
            <person name="Lage O.M."/>
            <person name="Pohl T."/>
            <person name="Merkel B.J."/>
            <person name="Hornburger P."/>
            <person name="Mueller R.-W."/>
            <person name="Bruemmer F."/>
            <person name="Labrenz M."/>
            <person name="Spormann A.M."/>
            <person name="Op Den Camp H."/>
            <person name="Overmann J."/>
            <person name="Amann R."/>
            <person name="Jetten M.S.M."/>
            <person name="Mascher T."/>
            <person name="Medema M.H."/>
            <person name="Devos D.P."/>
            <person name="Kaster A.-K."/>
            <person name="Ovreas L."/>
            <person name="Rohde M."/>
            <person name="Galperin M.Y."/>
            <person name="Jogler C."/>
        </authorList>
    </citation>
    <scope>NUCLEOTIDE SEQUENCE [LARGE SCALE GENOMIC DNA]</scope>
    <source>
        <strain evidence="2 3">V7</strain>
    </source>
</reference>
<dbReference type="RefSeq" id="WP_197137842.1">
    <property type="nucleotide sequence ID" value="NZ_SJPZ01000002.1"/>
</dbReference>
<dbReference type="AlphaFoldDB" id="A0A5C6FPD6"/>